<dbReference type="InterPro" id="IPR001424">
    <property type="entry name" value="SOD_Cu_Zn_dom"/>
</dbReference>
<dbReference type="Gene3D" id="2.60.40.200">
    <property type="entry name" value="Superoxide dismutase, copper/zinc binding domain"/>
    <property type="match status" value="1"/>
</dbReference>
<dbReference type="GO" id="GO:0006801">
    <property type="term" value="P:superoxide metabolic process"/>
    <property type="evidence" value="ECO:0007669"/>
    <property type="project" value="InterPro"/>
</dbReference>
<reference evidence="2 3" key="1">
    <citation type="journal article" date="2014" name="Genome Biol. Evol.">
        <title>The genome of the myxosporean Thelohanellus kitauei shows adaptations to nutrient acquisition within its fish host.</title>
        <authorList>
            <person name="Yang Y."/>
            <person name="Xiong J."/>
            <person name="Zhou Z."/>
            <person name="Huo F."/>
            <person name="Miao W."/>
            <person name="Ran C."/>
            <person name="Liu Y."/>
            <person name="Zhang J."/>
            <person name="Feng J."/>
            <person name="Wang M."/>
            <person name="Wang M."/>
            <person name="Wang L."/>
            <person name="Yao B."/>
        </authorList>
    </citation>
    <scope>NUCLEOTIDE SEQUENCE [LARGE SCALE GENOMIC DNA]</scope>
    <source>
        <strain evidence="2">Wuqing</strain>
    </source>
</reference>
<dbReference type="Proteomes" id="UP000031668">
    <property type="component" value="Unassembled WGS sequence"/>
</dbReference>
<sequence length="144" mass="15029">MTNGFLSCYLGCTSAGPHYNPLGQSHGGVDSAVRHLGDFGNIQVDSKGESKVCVTLPKGLSLFGEHSPIGRSLVIHERVDDLGLGKDEESKKTGSSGPRIACAVVGIADASTCECPPMDQCCSKKVECCQKQPPACASAKCCQK</sequence>
<gene>
    <name evidence="2" type="ORF">RF11_01957</name>
</gene>
<dbReference type="OMA" id="ACASAKC"/>
<protein>
    <submittedName>
        <fullName evidence="2">Superoxide dismutase [Cu-Zn]</fullName>
    </submittedName>
</protein>
<dbReference type="InterPro" id="IPR024134">
    <property type="entry name" value="SOD_Cu/Zn_/chaperone"/>
</dbReference>
<dbReference type="EMBL" id="JWZT01002990">
    <property type="protein sequence ID" value="KII67956.1"/>
    <property type="molecule type" value="Genomic_DNA"/>
</dbReference>
<dbReference type="OrthoDB" id="2015551at2759"/>
<dbReference type="InterPro" id="IPR036423">
    <property type="entry name" value="SOD-like_Cu/Zn_dom_sf"/>
</dbReference>
<name>A0A0C2ML56_THEKT</name>
<accession>A0A0C2ML56</accession>
<dbReference type="Pfam" id="PF00080">
    <property type="entry name" value="Sod_Cu"/>
    <property type="match status" value="1"/>
</dbReference>
<evidence type="ECO:0000313" key="2">
    <source>
        <dbReference type="EMBL" id="KII67956.1"/>
    </source>
</evidence>
<organism evidence="2 3">
    <name type="scientific">Thelohanellus kitauei</name>
    <name type="common">Myxosporean</name>
    <dbReference type="NCBI Taxonomy" id="669202"/>
    <lineage>
        <taxon>Eukaryota</taxon>
        <taxon>Metazoa</taxon>
        <taxon>Cnidaria</taxon>
        <taxon>Myxozoa</taxon>
        <taxon>Myxosporea</taxon>
        <taxon>Bivalvulida</taxon>
        <taxon>Platysporina</taxon>
        <taxon>Myxobolidae</taxon>
        <taxon>Thelohanellus</taxon>
    </lineage>
</organism>
<evidence type="ECO:0000313" key="3">
    <source>
        <dbReference type="Proteomes" id="UP000031668"/>
    </source>
</evidence>
<evidence type="ECO:0000259" key="1">
    <source>
        <dbReference type="Pfam" id="PF00080"/>
    </source>
</evidence>
<feature type="domain" description="Superoxide dismutase copper/zinc binding" evidence="1">
    <location>
        <begin position="7"/>
        <end position="105"/>
    </location>
</feature>
<dbReference type="SUPFAM" id="SSF49329">
    <property type="entry name" value="Cu,Zn superoxide dismutase-like"/>
    <property type="match status" value="1"/>
</dbReference>
<dbReference type="PANTHER" id="PTHR10003">
    <property type="entry name" value="SUPEROXIDE DISMUTASE CU-ZN -RELATED"/>
    <property type="match status" value="1"/>
</dbReference>
<dbReference type="GO" id="GO:0005507">
    <property type="term" value="F:copper ion binding"/>
    <property type="evidence" value="ECO:0007669"/>
    <property type="project" value="InterPro"/>
</dbReference>
<dbReference type="PRINTS" id="PR00068">
    <property type="entry name" value="CUZNDISMTASE"/>
</dbReference>
<proteinExistence type="predicted"/>
<dbReference type="AlphaFoldDB" id="A0A0C2ML56"/>
<keyword evidence="3" id="KW-1185">Reference proteome</keyword>
<comment type="caution">
    <text evidence="2">The sequence shown here is derived from an EMBL/GenBank/DDBJ whole genome shotgun (WGS) entry which is preliminary data.</text>
</comment>
<dbReference type="CDD" id="cd00305">
    <property type="entry name" value="Cu-Zn_Superoxide_Dismutase"/>
    <property type="match status" value="1"/>
</dbReference>